<dbReference type="Proteomes" id="UP000539953">
    <property type="component" value="Unassembled WGS sequence"/>
</dbReference>
<dbReference type="SUPFAM" id="SSF46785">
    <property type="entry name" value="Winged helix' DNA-binding domain"/>
    <property type="match status" value="1"/>
</dbReference>
<keyword evidence="3" id="KW-0804">Transcription</keyword>
<feature type="domain" description="HTH marR-type" evidence="4">
    <location>
        <begin position="2"/>
        <end position="139"/>
    </location>
</feature>
<accession>A0A7W8FVX9</accession>
<dbReference type="InterPro" id="IPR036390">
    <property type="entry name" value="WH_DNA-bd_sf"/>
</dbReference>
<dbReference type="GO" id="GO:0006950">
    <property type="term" value="P:response to stress"/>
    <property type="evidence" value="ECO:0007669"/>
    <property type="project" value="TreeGrafter"/>
</dbReference>
<dbReference type="PANTHER" id="PTHR33164:SF43">
    <property type="entry name" value="HTH-TYPE TRANSCRIPTIONAL REPRESSOR YETL"/>
    <property type="match status" value="1"/>
</dbReference>
<comment type="caution">
    <text evidence="5">The sequence shown here is derived from an EMBL/GenBank/DDBJ whole genome shotgun (WGS) entry which is preliminary data.</text>
</comment>
<proteinExistence type="predicted"/>
<dbReference type="InterPro" id="IPR039422">
    <property type="entry name" value="MarR/SlyA-like"/>
</dbReference>
<dbReference type="PROSITE" id="PS01117">
    <property type="entry name" value="HTH_MARR_1"/>
    <property type="match status" value="1"/>
</dbReference>
<dbReference type="Pfam" id="PF12802">
    <property type="entry name" value="MarR_2"/>
    <property type="match status" value="1"/>
</dbReference>
<dbReference type="GO" id="GO:0003677">
    <property type="term" value="F:DNA binding"/>
    <property type="evidence" value="ECO:0007669"/>
    <property type="project" value="UniProtKB-KW"/>
</dbReference>
<keyword evidence="2 5" id="KW-0238">DNA-binding</keyword>
<evidence type="ECO:0000256" key="3">
    <source>
        <dbReference type="ARBA" id="ARBA00023163"/>
    </source>
</evidence>
<reference evidence="5 6" key="1">
    <citation type="submission" date="2020-08" db="EMBL/GenBank/DDBJ databases">
        <title>Genomic Encyclopedia of Type Strains, Phase IV (KMG-IV): sequencing the most valuable type-strain genomes for metagenomic binning, comparative biology and taxonomic classification.</title>
        <authorList>
            <person name="Goeker M."/>
        </authorList>
    </citation>
    <scope>NUCLEOTIDE SEQUENCE [LARGE SCALE GENOMIC DNA]</scope>
    <source>
        <strain evidence="5 6">DSM 25799</strain>
    </source>
</reference>
<evidence type="ECO:0000313" key="5">
    <source>
        <dbReference type="EMBL" id="MBB5182095.1"/>
    </source>
</evidence>
<evidence type="ECO:0000259" key="4">
    <source>
        <dbReference type="PROSITE" id="PS50995"/>
    </source>
</evidence>
<dbReference type="GO" id="GO:0003700">
    <property type="term" value="F:DNA-binding transcription factor activity"/>
    <property type="evidence" value="ECO:0007669"/>
    <property type="project" value="InterPro"/>
</dbReference>
<dbReference type="SMART" id="SM00347">
    <property type="entry name" value="HTH_MARR"/>
    <property type="match status" value="1"/>
</dbReference>
<dbReference type="PANTHER" id="PTHR33164">
    <property type="entry name" value="TRANSCRIPTIONAL REGULATOR, MARR FAMILY"/>
    <property type="match status" value="1"/>
</dbReference>
<organism evidence="5 6">
    <name type="scientific">Catenisphaera adipataccumulans</name>
    <dbReference type="NCBI Taxonomy" id="700500"/>
    <lineage>
        <taxon>Bacteria</taxon>
        <taxon>Bacillati</taxon>
        <taxon>Bacillota</taxon>
        <taxon>Erysipelotrichia</taxon>
        <taxon>Erysipelotrichales</taxon>
        <taxon>Erysipelotrichaceae</taxon>
        <taxon>Catenisphaera</taxon>
    </lineage>
</organism>
<dbReference type="AlphaFoldDB" id="A0A7W8FVX9"/>
<evidence type="ECO:0000313" key="6">
    <source>
        <dbReference type="Proteomes" id="UP000539953"/>
    </source>
</evidence>
<dbReference type="InterPro" id="IPR023187">
    <property type="entry name" value="Tscrpt_reg_MarR-type_CS"/>
</dbReference>
<keyword evidence="1" id="KW-0805">Transcription regulation</keyword>
<name>A0A7W8FVX9_9FIRM</name>
<protein>
    <submittedName>
        <fullName evidence="5">DNA-binding MarR family transcriptional regulator</fullName>
    </submittedName>
</protein>
<evidence type="ECO:0000256" key="2">
    <source>
        <dbReference type="ARBA" id="ARBA00023125"/>
    </source>
</evidence>
<evidence type="ECO:0000256" key="1">
    <source>
        <dbReference type="ARBA" id="ARBA00023015"/>
    </source>
</evidence>
<gene>
    <name evidence="5" type="ORF">HNQ47_000098</name>
</gene>
<dbReference type="PROSITE" id="PS50995">
    <property type="entry name" value="HTH_MARR_2"/>
    <property type="match status" value="1"/>
</dbReference>
<dbReference type="InterPro" id="IPR036388">
    <property type="entry name" value="WH-like_DNA-bd_sf"/>
</dbReference>
<dbReference type="Gene3D" id="1.10.10.10">
    <property type="entry name" value="Winged helix-like DNA-binding domain superfamily/Winged helix DNA-binding domain"/>
    <property type="match status" value="1"/>
</dbReference>
<keyword evidence="6" id="KW-1185">Reference proteome</keyword>
<dbReference type="EMBL" id="JACHHK010000001">
    <property type="protein sequence ID" value="MBB5182095.1"/>
    <property type="molecule type" value="Genomic_DNA"/>
</dbReference>
<dbReference type="InterPro" id="IPR000835">
    <property type="entry name" value="HTH_MarR-typ"/>
</dbReference>
<sequence length="148" mass="16909">MNTKTAKDLMQACQLAREITRLQPALPPGMTPLSIRMLEAIDDLSKQQEEVRGRDLSRLLHLSPPAVARTIKEMEKAGAVRKAASQKDQRGICFYLTEQGKNWLQYYVTDYYVHLSQVLHSIDEKDAQTAVQVIQVLYQAMKGDRYNE</sequence>
<dbReference type="RefSeq" id="WP_183326519.1">
    <property type="nucleotide sequence ID" value="NZ_JACHHK010000001.1"/>
</dbReference>